<name>A0A7R8ZWG0_9CRUS</name>
<accession>A0A7R8ZWG0</accession>
<sequence>MGGLSFEDKHQGRLRGVNFGIAGPSHPTVSVPITLVGAHDTRYRYRCTAALGIVGGPFRSGGGIWLSTPTSWFGDNLSQASHLMVSD</sequence>
<gene>
    <name evidence="1" type="ORF">CTOB1V02_LOCUS14801</name>
</gene>
<dbReference type="AlphaFoldDB" id="A0A7R8ZWG0"/>
<feature type="non-terminal residue" evidence="1">
    <location>
        <position position="1"/>
    </location>
</feature>
<evidence type="ECO:0000313" key="1">
    <source>
        <dbReference type="EMBL" id="CAD7236986.1"/>
    </source>
</evidence>
<protein>
    <submittedName>
        <fullName evidence="1">Uncharacterized protein</fullName>
    </submittedName>
</protein>
<dbReference type="EMBL" id="OB683720">
    <property type="protein sequence ID" value="CAD7236986.1"/>
    <property type="molecule type" value="Genomic_DNA"/>
</dbReference>
<organism evidence="1">
    <name type="scientific">Cyprideis torosa</name>
    <dbReference type="NCBI Taxonomy" id="163714"/>
    <lineage>
        <taxon>Eukaryota</taxon>
        <taxon>Metazoa</taxon>
        <taxon>Ecdysozoa</taxon>
        <taxon>Arthropoda</taxon>
        <taxon>Crustacea</taxon>
        <taxon>Oligostraca</taxon>
        <taxon>Ostracoda</taxon>
        <taxon>Podocopa</taxon>
        <taxon>Podocopida</taxon>
        <taxon>Cytherocopina</taxon>
        <taxon>Cytheroidea</taxon>
        <taxon>Cytherideidae</taxon>
        <taxon>Cyprideis</taxon>
    </lineage>
</organism>
<reference evidence="1" key="1">
    <citation type="submission" date="2020-11" db="EMBL/GenBank/DDBJ databases">
        <authorList>
            <person name="Tran Van P."/>
        </authorList>
    </citation>
    <scope>NUCLEOTIDE SEQUENCE</scope>
</reference>
<proteinExistence type="predicted"/>